<dbReference type="GO" id="GO:0010073">
    <property type="term" value="P:meristem maintenance"/>
    <property type="evidence" value="ECO:0007669"/>
    <property type="project" value="InterPro"/>
</dbReference>
<dbReference type="Proteomes" id="UP000541444">
    <property type="component" value="Unassembled WGS sequence"/>
</dbReference>
<dbReference type="InterPro" id="IPR019557">
    <property type="entry name" value="AminoTfrase-like_pln_mobile"/>
</dbReference>
<feature type="region of interest" description="Disordered" evidence="1">
    <location>
        <begin position="1"/>
        <end position="39"/>
    </location>
</feature>
<accession>A0A7J7L2M4</accession>
<reference evidence="3 4" key="1">
    <citation type="journal article" date="2020" name="IScience">
        <title>Genome Sequencing of the Endangered Kingdonia uniflora (Circaeasteraceae, Ranunculales) Reveals Potential Mechanisms of Evolutionary Specialization.</title>
        <authorList>
            <person name="Sun Y."/>
            <person name="Deng T."/>
            <person name="Zhang A."/>
            <person name="Moore M.J."/>
            <person name="Landis J.B."/>
            <person name="Lin N."/>
            <person name="Zhang H."/>
            <person name="Zhang X."/>
            <person name="Huang J."/>
            <person name="Zhang X."/>
            <person name="Sun H."/>
            <person name="Wang H."/>
        </authorList>
    </citation>
    <scope>NUCLEOTIDE SEQUENCE [LARGE SCALE GENOMIC DNA]</scope>
    <source>
        <strain evidence="3">TB1705</strain>
        <tissue evidence="3">Leaf</tissue>
    </source>
</reference>
<evidence type="ECO:0000259" key="2">
    <source>
        <dbReference type="Pfam" id="PF10536"/>
    </source>
</evidence>
<dbReference type="InterPro" id="IPR044824">
    <property type="entry name" value="MAIN-like"/>
</dbReference>
<comment type="caution">
    <text evidence="3">The sequence shown here is derived from an EMBL/GenBank/DDBJ whole genome shotgun (WGS) entry which is preliminary data.</text>
</comment>
<evidence type="ECO:0000256" key="1">
    <source>
        <dbReference type="SAM" id="MobiDB-lite"/>
    </source>
</evidence>
<dbReference type="PANTHER" id="PTHR46033">
    <property type="entry name" value="PROTEIN MAIN-LIKE 2"/>
    <property type="match status" value="1"/>
</dbReference>
<dbReference type="Pfam" id="PF10536">
    <property type="entry name" value="PMD"/>
    <property type="match status" value="2"/>
</dbReference>
<keyword evidence="4" id="KW-1185">Reference proteome</keyword>
<feature type="domain" description="Aminotransferase-like plant mobile" evidence="2">
    <location>
        <begin position="160"/>
        <end position="195"/>
    </location>
</feature>
<dbReference type="AlphaFoldDB" id="A0A7J7L2M4"/>
<proteinExistence type="predicted"/>
<organism evidence="3 4">
    <name type="scientific">Kingdonia uniflora</name>
    <dbReference type="NCBI Taxonomy" id="39325"/>
    <lineage>
        <taxon>Eukaryota</taxon>
        <taxon>Viridiplantae</taxon>
        <taxon>Streptophyta</taxon>
        <taxon>Embryophyta</taxon>
        <taxon>Tracheophyta</taxon>
        <taxon>Spermatophyta</taxon>
        <taxon>Magnoliopsida</taxon>
        <taxon>Ranunculales</taxon>
        <taxon>Circaeasteraceae</taxon>
        <taxon>Kingdonia</taxon>
    </lineage>
</organism>
<evidence type="ECO:0000313" key="4">
    <source>
        <dbReference type="Proteomes" id="UP000541444"/>
    </source>
</evidence>
<dbReference type="PANTHER" id="PTHR46033:SF1">
    <property type="entry name" value="PROTEIN MAIN-LIKE 2"/>
    <property type="match status" value="1"/>
</dbReference>
<dbReference type="EMBL" id="JACGCM010002668">
    <property type="protein sequence ID" value="KAF6136875.1"/>
    <property type="molecule type" value="Genomic_DNA"/>
</dbReference>
<protein>
    <recommendedName>
        <fullName evidence="2">Aminotransferase-like plant mobile domain-containing protein</fullName>
    </recommendedName>
</protein>
<dbReference type="OrthoDB" id="1937804at2759"/>
<name>A0A7J7L2M4_9MAGN</name>
<gene>
    <name evidence="3" type="ORF">GIB67_018914</name>
</gene>
<sequence>MPPTASNRRKESCANEGVSKPLRPTKSTKAALGAQAESAQGVNIPQGLKFETESAQAALGAQPPLLNIPPNFDVNIPNVGGYYESERDTSTDDVDLSNKSHLMSFRFHKVRLIALGQEKLPIRVHHHQSTWDLTKDPQVVQDFLKLKGWDRIWAISYNYYNFALISSFVERWQPKTNSFHFKWGEKTPTLDDVEKLKEHYAYKLDKILNDGTTAAARKKKGLTAMSAARAYMLYVLGSFLFPMKKGKDVSARYLYLFTTNKVAKKWSWGSIVLAHMYYNRGAASRDDGRQFAYCTTLLELARIPKEIDSDVYEHYTCLKWDISVTDRDGGTTLLKFRETFDNFKLEDYHEHASLSPNAHGTMQTRGRSGNFYQ</sequence>
<feature type="domain" description="Aminotransferase-like plant mobile" evidence="2">
    <location>
        <begin position="226"/>
        <end position="298"/>
    </location>
</feature>
<evidence type="ECO:0000313" key="3">
    <source>
        <dbReference type="EMBL" id="KAF6136875.1"/>
    </source>
</evidence>